<dbReference type="RefSeq" id="WP_229326770.1">
    <property type="nucleotide sequence ID" value="NZ_AP025183.1"/>
</dbReference>
<dbReference type="InterPro" id="IPR036583">
    <property type="entry name" value="23S_rRNA_IVS_sf"/>
</dbReference>
<gene>
    <name evidence="1" type="ORF">GENT11_07890</name>
</gene>
<reference evidence="1 2" key="1">
    <citation type="journal article" date="2022" name="Int. J. Syst. Evol. Microbiol.">
        <title>Flavobacterium ammonificans sp. nov. and Flavobacterium ammoniigenes sp. nov., ammonifying bacteria isolated from surface river water.</title>
        <authorList>
            <person name="Watanabe K."/>
            <person name="Kitamura T."/>
            <person name="Ogata Y."/>
            <person name="Shindo C."/>
            <person name="Suda W."/>
        </authorList>
    </citation>
    <scope>NUCLEOTIDE SEQUENCE [LARGE SCALE GENOMIC DNA]</scope>
    <source>
        <strain evidence="1 2">GENT11</strain>
    </source>
</reference>
<organism evidence="1 2">
    <name type="scientific">Flavobacterium ammonificans</name>
    <dbReference type="NCBI Taxonomy" id="1751056"/>
    <lineage>
        <taxon>Bacteria</taxon>
        <taxon>Pseudomonadati</taxon>
        <taxon>Bacteroidota</taxon>
        <taxon>Flavobacteriia</taxon>
        <taxon>Flavobacteriales</taxon>
        <taxon>Flavobacteriaceae</taxon>
        <taxon>Flavobacterium</taxon>
    </lineage>
</organism>
<reference evidence="1 2" key="2">
    <citation type="journal article" date="2022" name="Microorganisms">
        <title>Complete Genome Sequences of Two Flavobacterium ammonificans Strains and a Flavobacterium ammoniigenes Strain of Ammonifying Bacterioplankton Isolated from Surface River Water.</title>
        <authorList>
            <person name="Suda W."/>
            <person name="Ogata Y."/>
            <person name="Shindo C."/>
            <person name="Watanabe K."/>
        </authorList>
    </citation>
    <scope>NUCLEOTIDE SEQUENCE [LARGE SCALE GENOMIC DNA]</scope>
    <source>
        <strain evidence="1 2">GENT11</strain>
    </source>
</reference>
<accession>A0ABN6KTM5</accession>
<name>A0ABN6KTM5_9FLAO</name>
<sequence>MRFQDLLAYKKGFIVAMEIFELTKNFPKEEIYSLTDQIRRSSRSVTITIAEAYRKREYPKYFHSKLTDADSENSETQGWLEYALACKYISQEIHDSILEKSKEVGKLINFMILNPGKFGSKSEN</sequence>
<dbReference type="Gene3D" id="1.20.1440.60">
    <property type="entry name" value="23S rRNA-intervening sequence"/>
    <property type="match status" value="1"/>
</dbReference>
<protein>
    <submittedName>
        <fullName evidence="1">Four helix bundle protein</fullName>
    </submittedName>
</protein>
<dbReference type="PANTHER" id="PTHR38471">
    <property type="entry name" value="FOUR HELIX BUNDLE PROTEIN"/>
    <property type="match status" value="1"/>
</dbReference>
<dbReference type="EMBL" id="AP025183">
    <property type="protein sequence ID" value="BDB52477.1"/>
    <property type="molecule type" value="Genomic_DNA"/>
</dbReference>
<dbReference type="PANTHER" id="PTHR38471:SF2">
    <property type="entry name" value="FOUR HELIX BUNDLE PROTEIN"/>
    <property type="match status" value="1"/>
</dbReference>
<dbReference type="Pfam" id="PF05635">
    <property type="entry name" value="23S_rRNA_IVP"/>
    <property type="match status" value="1"/>
</dbReference>
<dbReference type="InterPro" id="IPR012657">
    <property type="entry name" value="23S_rRNA-intervening_sequence"/>
</dbReference>
<proteinExistence type="predicted"/>
<evidence type="ECO:0000313" key="1">
    <source>
        <dbReference type="EMBL" id="BDB52477.1"/>
    </source>
</evidence>
<dbReference type="Proteomes" id="UP001319865">
    <property type="component" value="Chromosome"/>
</dbReference>
<evidence type="ECO:0000313" key="2">
    <source>
        <dbReference type="Proteomes" id="UP001319865"/>
    </source>
</evidence>
<dbReference type="NCBIfam" id="TIGR02436">
    <property type="entry name" value="four helix bundle protein"/>
    <property type="match status" value="1"/>
</dbReference>
<dbReference type="CDD" id="cd16377">
    <property type="entry name" value="23S_rRNA_IVP_like"/>
    <property type="match status" value="1"/>
</dbReference>
<dbReference type="SUPFAM" id="SSF158446">
    <property type="entry name" value="IVS-encoded protein-like"/>
    <property type="match status" value="1"/>
</dbReference>
<keyword evidence="2" id="KW-1185">Reference proteome</keyword>